<organism evidence="4 5">
    <name type="scientific">Vibrio hippocampi</name>
    <dbReference type="NCBI Taxonomy" id="654686"/>
    <lineage>
        <taxon>Bacteria</taxon>
        <taxon>Pseudomonadati</taxon>
        <taxon>Pseudomonadota</taxon>
        <taxon>Gammaproteobacteria</taxon>
        <taxon>Vibrionales</taxon>
        <taxon>Vibrionaceae</taxon>
        <taxon>Vibrio</taxon>
    </lineage>
</organism>
<dbReference type="Gene3D" id="3.20.20.450">
    <property type="entry name" value="EAL domain"/>
    <property type="match status" value="1"/>
</dbReference>
<keyword evidence="5" id="KW-1185">Reference proteome</keyword>
<evidence type="ECO:0000313" key="4">
    <source>
        <dbReference type="EMBL" id="CAH0529586.1"/>
    </source>
</evidence>
<dbReference type="PANTHER" id="PTHR33121:SF71">
    <property type="entry name" value="OXYGEN SENSOR PROTEIN DOSP"/>
    <property type="match status" value="1"/>
</dbReference>
<dbReference type="CDD" id="cd01948">
    <property type="entry name" value="EAL"/>
    <property type="match status" value="1"/>
</dbReference>
<proteinExistence type="predicted"/>
<feature type="compositionally biased region" description="Polar residues" evidence="2">
    <location>
        <begin position="1"/>
        <end position="16"/>
    </location>
</feature>
<dbReference type="PANTHER" id="PTHR33121">
    <property type="entry name" value="CYCLIC DI-GMP PHOSPHODIESTERASE PDEF"/>
    <property type="match status" value="1"/>
</dbReference>
<dbReference type="Gene3D" id="3.30.70.270">
    <property type="match status" value="1"/>
</dbReference>
<dbReference type="Pfam" id="PF00990">
    <property type="entry name" value="GGDEF"/>
    <property type="match status" value="1"/>
</dbReference>
<dbReference type="InterPro" id="IPR043128">
    <property type="entry name" value="Rev_trsase/Diguanyl_cyclase"/>
</dbReference>
<feature type="coiled-coil region" evidence="1">
    <location>
        <begin position="38"/>
        <end position="72"/>
    </location>
</feature>
<dbReference type="InterPro" id="IPR001633">
    <property type="entry name" value="EAL_dom"/>
</dbReference>
<dbReference type="Pfam" id="PF00563">
    <property type="entry name" value="EAL"/>
    <property type="match status" value="1"/>
</dbReference>
<dbReference type="SUPFAM" id="SSF141868">
    <property type="entry name" value="EAL domain-like"/>
    <property type="match status" value="1"/>
</dbReference>
<dbReference type="InterPro" id="IPR050706">
    <property type="entry name" value="Cyclic-di-GMP_PDE-like"/>
</dbReference>
<comment type="caution">
    <text evidence="4">The sequence shown here is derived from an EMBL/GenBank/DDBJ whole genome shotgun (WGS) entry which is preliminary data.</text>
</comment>
<dbReference type="InterPro" id="IPR035919">
    <property type="entry name" value="EAL_sf"/>
</dbReference>
<dbReference type="InterPro" id="IPR029787">
    <property type="entry name" value="Nucleotide_cyclase"/>
</dbReference>
<dbReference type="InterPro" id="IPR000160">
    <property type="entry name" value="GGDEF_dom"/>
</dbReference>
<evidence type="ECO:0000256" key="2">
    <source>
        <dbReference type="SAM" id="MobiDB-lite"/>
    </source>
</evidence>
<name>A0ABM8ZM65_9VIBR</name>
<feature type="domain" description="EAL" evidence="3">
    <location>
        <begin position="250"/>
        <end position="503"/>
    </location>
</feature>
<evidence type="ECO:0000256" key="1">
    <source>
        <dbReference type="SAM" id="Coils"/>
    </source>
</evidence>
<dbReference type="PROSITE" id="PS50883">
    <property type="entry name" value="EAL"/>
    <property type="match status" value="1"/>
</dbReference>
<evidence type="ECO:0000259" key="3">
    <source>
        <dbReference type="PROSITE" id="PS50883"/>
    </source>
</evidence>
<gene>
    <name evidence="4" type="ORF">VHP8226_03341</name>
</gene>
<accession>A0ABM8ZM65</accession>
<feature type="region of interest" description="Disordered" evidence="2">
    <location>
        <begin position="1"/>
        <end position="27"/>
    </location>
</feature>
<protein>
    <recommendedName>
        <fullName evidence="3">EAL domain-containing protein</fullName>
    </recommendedName>
</protein>
<dbReference type="RefSeq" id="WP_237486172.1">
    <property type="nucleotide sequence ID" value="NZ_CAKLCM010000003.1"/>
</dbReference>
<dbReference type="SMART" id="SM00052">
    <property type="entry name" value="EAL"/>
    <property type="match status" value="1"/>
</dbReference>
<keyword evidence="1" id="KW-0175">Coiled coil</keyword>
<sequence>MTKVSLTRDQALSQCESDSEPESFDSQLSKDLPFDQFKAHCQQQLEGKNLEIEKLTRKVERLTKQKAKLSKAMAFAKTHDFSTPMLNRYGFEIAIKAQLSTPHVTNGDCFLSVVLLHLSNGQRLQARLGKRTYEQVLVDLMVRINVETPEVCTIARLSTDEIALSLFVPSTDEQYLPNITDKLLSLVTRSFEYKQQEIHLHAYCGLANSHHSSDPVTLINYAYHASVTCKTNGNSVNVYSHAIQEEQNQFNQLEGYLLQAVRNDDLLLYFQPKVDLVTNCWIGAEVLLRWRHPILGDMSNEPLIHLAEQNGLIIELGYFVLHHAMECATKWVSIAPDFRLSINISAKQICSSKFAEKVIHLLKQFQLSPHNLEFELTESCVMDSFSIAQRNIETLKDHGIQFALDDFGTGYASFYYLKKLPFDAIKIDKEFIDTALDDPQDKTIFRSIISIAKKLNKQVVTEGIETLEQSQFVTQEGCDVAQGYFYAKPMPLDVFETQLANQYPPRIAMVIS</sequence>
<reference evidence="4" key="1">
    <citation type="submission" date="2021-12" db="EMBL/GenBank/DDBJ databases">
        <authorList>
            <person name="Rodrigo-Torres L."/>
            <person name="Arahal R. D."/>
            <person name="Lucena T."/>
        </authorList>
    </citation>
    <scope>NUCLEOTIDE SEQUENCE</scope>
    <source>
        <strain evidence="4">CECT 8226</strain>
    </source>
</reference>
<dbReference type="EMBL" id="CAKLCM010000003">
    <property type="protein sequence ID" value="CAH0529586.1"/>
    <property type="molecule type" value="Genomic_DNA"/>
</dbReference>
<dbReference type="Proteomes" id="UP000838160">
    <property type="component" value="Unassembled WGS sequence"/>
</dbReference>
<dbReference type="SUPFAM" id="SSF55073">
    <property type="entry name" value="Nucleotide cyclase"/>
    <property type="match status" value="1"/>
</dbReference>
<evidence type="ECO:0000313" key="5">
    <source>
        <dbReference type="Proteomes" id="UP000838160"/>
    </source>
</evidence>